<proteinExistence type="predicted"/>
<feature type="compositionally biased region" description="Polar residues" evidence="1">
    <location>
        <begin position="1064"/>
        <end position="1085"/>
    </location>
</feature>
<dbReference type="SUPFAM" id="SSF50729">
    <property type="entry name" value="PH domain-like"/>
    <property type="match status" value="5"/>
</dbReference>
<accession>A0A498LPZ3</accession>
<sequence length="1199" mass="138105">MVHADSIPFTITEKMADNNYVFYIHGAEEQMCSGYLYKSPPENQFKSQKSWKRRFFVLLRYRNNVCQLKYYKNEEKNKPLGDIDLSQVTYMFLHPEMHSMWKWIHNNFRCSSSSVMFIRVPERDYFLIGENRTKANNIRMFNKNKTATAKFYSEPVTVEELYSGYLLKSPAQPALTKNTKSWKRRFFALSKTSEDAYQLTYHANNEKKDKPLGEIDLSKISLLFTGPEAHQKWDGIQKNFKCSPSSVLFLKVEEDTPKHSRDYFLIGENSDDVGGWLNALIKVLKTKKCQDNRCRSGSEPVISLEPKVEDQPDDKCETHAHVEKEICVSQNDLKNSLILTQAEGKPCVSDCRKIQDLCLFHKGDQILAFNDLLIDTVEEIQTYLGRLSKDEKSWKRRFFVLSKTSEDAYQLTYHANNEKKDKPLGEIELSKISLLFTGPEAHKKWDWIQKNFKCSPFSVLFLKVEEDAPKNSRDYFLIGENSEMHAHVEKEICVSQNDLKNSLILTQAEGKPCISDFQKIQDSCLFHKGDQILAFNDLLIDTVEEIQTYLSRLSKDEKSWKRRFFVLSKISEDAYQLTYLTNNERKEIDLSKISLLFIGPETHQKWDWIQKNFKCSPSSVLFFKVEEDTAKHSRDYFLIGENSDDVDGWLNALIKVLKTQNSQNTFQDNRSRAASEPVTSSEPKAEDQPDGRRSAPELMLTYPSPYSHYDYPRRLSEPPIPAALKIPVIEEKDEKEEMQDESSEESEYMCMELFTSINGHKSSACNGAVNQNKDNENKREMHTHVEKEICVSQNDLKNSLILTQAEGKPCVSDCRKIQDSCLFHKGDQILAFNDLLIDTVEEIQTYLRRLSKDEKQWRNRFFRLSKMGENSYQLTYHENHEKREKPLGVIDISNEDVEGWLNALVKAMKIQISQNKLRHTDNTQQEYRSRSVSVPVDYSEPKDDRRSAYELTIPQQNNLYDYPRKIAVIKEKDENDGKQDESTEDSGAYMSMGSVEMDTLAEMETCVSQNDLENSVIPTQEDGEKCVYQEHQIQNLRRNGTLSQDAVEGIQKCLSSLSKDENNQIESQNEPQITTESNSKGQNPYDTEEEYENVKKEQPLDETPESNENMSSGESMITTSEDSLLDSVTKAFDDMKTPETSTKSDGQIVSDCGEIEASSLFHKGDQILAVNDLLTDTVEEVKLTIGRLPGSIPLNSEPC</sequence>
<evidence type="ECO:0000313" key="3">
    <source>
        <dbReference type="EMBL" id="RXN09713.1"/>
    </source>
</evidence>
<dbReference type="Gene3D" id="2.30.29.30">
    <property type="entry name" value="Pleckstrin-homology domain (PH domain)/Phosphotyrosine-binding domain (PTB)"/>
    <property type="match status" value="5"/>
</dbReference>
<comment type="caution">
    <text evidence="3">The sequence shown here is derived from an EMBL/GenBank/DDBJ whole genome shotgun (WGS) entry which is preliminary data.</text>
</comment>
<dbReference type="PANTHER" id="PTHR47014">
    <property type="entry name" value="PLECKSTRIN HOMOLOGY DOMAIN-CONTAINING FAMILY S MEMBER 1"/>
    <property type="match status" value="1"/>
</dbReference>
<dbReference type="SMART" id="SM00233">
    <property type="entry name" value="PH"/>
    <property type="match status" value="4"/>
</dbReference>
<feature type="region of interest" description="Disordered" evidence="1">
    <location>
        <begin position="664"/>
        <end position="698"/>
    </location>
</feature>
<evidence type="ECO:0000313" key="4">
    <source>
        <dbReference type="Proteomes" id="UP000290572"/>
    </source>
</evidence>
<keyword evidence="4" id="KW-1185">Reference proteome</keyword>
<protein>
    <submittedName>
        <fullName evidence="3">Pleckstrin-like protein</fullName>
    </submittedName>
</protein>
<name>A0A498LPZ3_LABRO</name>
<feature type="region of interest" description="Disordered" evidence="1">
    <location>
        <begin position="919"/>
        <end position="943"/>
    </location>
</feature>
<dbReference type="PROSITE" id="PS50003">
    <property type="entry name" value="PH_DOMAIN"/>
    <property type="match status" value="3"/>
</dbReference>
<evidence type="ECO:0000256" key="1">
    <source>
        <dbReference type="SAM" id="MobiDB-lite"/>
    </source>
</evidence>
<feature type="region of interest" description="Disordered" evidence="1">
    <location>
        <begin position="1059"/>
        <end position="1117"/>
    </location>
</feature>
<feature type="domain" description="PH" evidence="2">
    <location>
        <begin position="29"/>
        <end position="88"/>
    </location>
</feature>
<dbReference type="Pfam" id="PF00169">
    <property type="entry name" value="PH"/>
    <property type="match status" value="1"/>
</dbReference>
<dbReference type="EMBL" id="QBIY01013255">
    <property type="protein sequence ID" value="RXN09713.1"/>
    <property type="molecule type" value="Genomic_DNA"/>
</dbReference>
<feature type="compositionally biased region" description="Low complexity" evidence="1">
    <location>
        <begin position="1106"/>
        <end position="1116"/>
    </location>
</feature>
<organism evidence="3 4">
    <name type="scientific">Labeo rohita</name>
    <name type="common">Indian major carp</name>
    <name type="synonym">Cyprinus rohita</name>
    <dbReference type="NCBI Taxonomy" id="84645"/>
    <lineage>
        <taxon>Eukaryota</taxon>
        <taxon>Metazoa</taxon>
        <taxon>Chordata</taxon>
        <taxon>Craniata</taxon>
        <taxon>Vertebrata</taxon>
        <taxon>Euteleostomi</taxon>
        <taxon>Actinopterygii</taxon>
        <taxon>Neopterygii</taxon>
        <taxon>Teleostei</taxon>
        <taxon>Ostariophysi</taxon>
        <taxon>Cypriniformes</taxon>
        <taxon>Cyprinidae</taxon>
        <taxon>Labeoninae</taxon>
        <taxon>Labeonini</taxon>
        <taxon>Labeo</taxon>
    </lineage>
</organism>
<evidence type="ECO:0000259" key="2">
    <source>
        <dbReference type="PROSITE" id="PS50003"/>
    </source>
</evidence>
<feature type="domain" description="PH" evidence="2">
    <location>
        <begin position="543"/>
        <end position="658"/>
    </location>
</feature>
<feature type="compositionally biased region" description="Polar residues" evidence="1">
    <location>
        <begin position="922"/>
        <end position="932"/>
    </location>
</feature>
<dbReference type="InterPro" id="IPR042986">
    <property type="entry name" value="PLEKHS1"/>
</dbReference>
<reference evidence="3 4" key="1">
    <citation type="submission" date="2018-03" db="EMBL/GenBank/DDBJ databases">
        <title>Draft genome sequence of Rohu Carp (Labeo rohita).</title>
        <authorList>
            <person name="Das P."/>
            <person name="Kushwaha B."/>
            <person name="Joshi C.G."/>
            <person name="Kumar D."/>
            <person name="Nagpure N.S."/>
            <person name="Sahoo L."/>
            <person name="Das S.P."/>
            <person name="Bit A."/>
            <person name="Patnaik S."/>
            <person name="Meher P.K."/>
            <person name="Jayasankar P."/>
            <person name="Koringa P.G."/>
            <person name="Patel N.V."/>
            <person name="Hinsu A.T."/>
            <person name="Kumar R."/>
            <person name="Pandey M."/>
            <person name="Agarwal S."/>
            <person name="Srivastava S."/>
            <person name="Singh M."/>
            <person name="Iquebal M.A."/>
            <person name="Jaiswal S."/>
            <person name="Angadi U.B."/>
            <person name="Kumar N."/>
            <person name="Raza M."/>
            <person name="Shah T.M."/>
            <person name="Rai A."/>
            <person name="Jena J.K."/>
        </authorList>
    </citation>
    <scope>NUCLEOTIDE SEQUENCE [LARGE SCALE GENOMIC DNA]</scope>
    <source>
        <strain evidence="3">DASCIFA01</strain>
        <tissue evidence="3">Testis</tissue>
    </source>
</reference>
<feature type="compositionally biased region" description="Basic and acidic residues" evidence="1">
    <location>
        <begin position="683"/>
        <end position="695"/>
    </location>
</feature>
<dbReference type="Proteomes" id="UP000290572">
    <property type="component" value="Unassembled WGS sequence"/>
</dbReference>
<dbReference type="PANTHER" id="PTHR47014:SF1">
    <property type="entry name" value="PLECKSTRIN HOMOLOGY DOMAIN-CONTAINING FAMILY S MEMBER 1"/>
    <property type="match status" value="1"/>
</dbReference>
<dbReference type="InterPro" id="IPR001849">
    <property type="entry name" value="PH_domain"/>
</dbReference>
<dbReference type="InterPro" id="IPR011993">
    <property type="entry name" value="PH-like_dom_sf"/>
</dbReference>
<feature type="domain" description="PH" evidence="2">
    <location>
        <begin position="159"/>
        <end position="285"/>
    </location>
</feature>
<gene>
    <name evidence="3" type="ORF">ROHU_031380</name>
</gene>
<dbReference type="AlphaFoldDB" id="A0A498LPZ3"/>